<evidence type="ECO:0000313" key="2">
    <source>
        <dbReference type="Proteomes" id="UP001230978"/>
    </source>
</evidence>
<sequence>MSASLSGECSYGLYLGSPSLGGAVQRAVVARYLDLDPNSLNLCLSSPQEPARKGLSRSDATRLRTLLQALGWPASIRPDTDQPGTDLSLQPAIWADHARLTQRLARLLDMDVGTVHARLLGPGGLVLPADSAERRLMSPTKLRHLRGLIHLTSDPLTARYDIFPARPLGKERRAAILRQLRPFAALASAPTGALAEGLPAILRDRALAHLSHQDVIAVDRSFQRFELHLIGVSGWTNSELADFLSLRTGQPRARFEVISPADPIVLDTALTHGVARQFCADYAAIGLFTRLHLCGLPQDIENPIR</sequence>
<dbReference type="EMBL" id="CP124535">
    <property type="protein sequence ID" value="WGV15249.1"/>
    <property type="molecule type" value="Genomic_DNA"/>
</dbReference>
<protein>
    <submittedName>
        <fullName evidence="1">Uncharacterized protein</fullName>
    </submittedName>
</protein>
<organism evidence="1 2">
    <name type="scientific">Fuscovulum ytuae</name>
    <dbReference type="NCBI Taxonomy" id="3042299"/>
    <lineage>
        <taxon>Bacteria</taxon>
        <taxon>Pseudomonadati</taxon>
        <taxon>Pseudomonadota</taxon>
        <taxon>Alphaproteobacteria</taxon>
        <taxon>Rhodobacterales</taxon>
        <taxon>Paracoccaceae</taxon>
        <taxon>Fuscovulum</taxon>
    </lineage>
</organism>
<dbReference type="RefSeq" id="WP_281464439.1">
    <property type="nucleotide sequence ID" value="NZ_CP124535.1"/>
</dbReference>
<evidence type="ECO:0000313" key="1">
    <source>
        <dbReference type="EMBL" id="WGV15249.1"/>
    </source>
</evidence>
<dbReference type="Proteomes" id="UP001230978">
    <property type="component" value="Chromosome"/>
</dbReference>
<name>A0ABY8Q324_9RHOB</name>
<proteinExistence type="predicted"/>
<reference evidence="1 2" key="1">
    <citation type="submission" date="2023-04" db="EMBL/GenBank/DDBJ databases">
        <title>YMD61, complete Genome.</title>
        <authorList>
            <person name="Zhang J."/>
        </authorList>
    </citation>
    <scope>NUCLEOTIDE SEQUENCE [LARGE SCALE GENOMIC DNA]</scope>
    <source>
        <strain evidence="1 2">YMD61</strain>
    </source>
</reference>
<gene>
    <name evidence="1" type="ORF">QF092_13340</name>
</gene>
<keyword evidence="2" id="KW-1185">Reference proteome</keyword>
<accession>A0ABY8Q324</accession>